<comment type="similarity">
    <text evidence="1 3">Belongs to the N-Me-Phe pilin family.</text>
</comment>
<dbReference type="Gene3D" id="3.30.700.10">
    <property type="entry name" value="Glycoprotein, Type 4 Pilin"/>
    <property type="match status" value="1"/>
</dbReference>
<evidence type="ECO:0000256" key="4">
    <source>
        <dbReference type="SAM" id="Phobius"/>
    </source>
</evidence>
<dbReference type="AlphaFoldDB" id="A0AAJ2YX14"/>
<keyword evidence="4" id="KW-0812">Transmembrane</keyword>
<sequence length="172" mass="17495">MNAQKGFTLIELMIVVAIIGILAAIALPAYQDYTIRARVSEALSVAGGAKTTVAENITSNGGVLPDADANPNACSGVSIFDTTATEPETGVGNVAKLACTVETGAIVVTMNDKGKNVELTLTPTADTAAVAAANGNDGTDAVNNPGIAWKCTTDEASFKYVPAECRAEADES</sequence>
<dbReference type="GO" id="GO:0043107">
    <property type="term" value="P:type IV pilus-dependent motility"/>
    <property type="evidence" value="ECO:0007669"/>
    <property type="project" value="TreeGrafter"/>
</dbReference>
<dbReference type="InterPro" id="IPR001082">
    <property type="entry name" value="Pilin"/>
</dbReference>
<gene>
    <name evidence="5" type="ORF">GPS52_15650</name>
</gene>
<reference evidence="5 6" key="1">
    <citation type="submission" date="2019-12" db="EMBL/GenBank/DDBJ databases">
        <title>Acinetobacter haemolyticus comparative genomics.</title>
        <authorList>
            <person name="Castro-Jaimes S."/>
            <person name="Bello-Lopez E."/>
            <person name="Velazquez-Acosta C."/>
            <person name="Volkow-Fernandez P."/>
            <person name="Lozano-Zarain P."/>
            <person name="Castillo Ramirez S."/>
            <person name="Cevallos M.A."/>
        </authorList>
    </citation>
    <scope>NUCLEOTIDE SEQUENCE [LARGE SCALE GENOMIC DNA]</scope>
    <source>
        <strain evidence="5 6">AN10</strain>
    </source>
</reference>
<keyword evidence="3" id="KW-0281">Fimbrium</keyword>
<protein>
    <submittedName>
        <fullName evidence="5">Prepilin-type N-terminal cleavage/methylation domain-containing protein</fullName>
    </submittedName>
</protein>
<keyword evidence="4" id="KW-0472">Membrane</keyword>
<dbReference type="GO" id="GO:0007155">
    <property type="term" value="P:cell adhesion"/>
    <property type="evidence" value="ECO:0007669"/>
    <property type="project" value="InterPro"/>
</dbReference>
<evidence type="ECO:0000313" key="5">
    <source>
        <dbReference type="EMBL" id="NAR74867.1"/>
    </source>
</evidence>
<comment type="caution">
    <text evidence="5">The sequence shown here is derived from an EMBL/GenBank/DDBJ whole genome shotgun (WGS) entry which is preliminary data.</text>
</comment>
<evidence type="ECO:0000256" key="2">
    <source>
        <dbReference type="ARBA" id="ARBA00022481"/>
    </source>
</evidence>
<feature type="transmembrane region" description="Helical" evidence="4">
    <location>
        <begin position="6"/>
        <end position="30"/>
    </location>
</feature>
<dbReference type="EMBL" id="WTTO01000082">
    <property type="protein sequence ID" value="NAR74867.1"/>
    <property type="molecule type" value="Genomic_DNA"/>
</dbReference>
<dbReference type="Proteomes" id="UP000451048">
    <property type="component" value="Unassembled WGS sequence"/>
</dbReference>
<dbReference type="PROSITE" id="PS00409">
    <property type="entry name" value="PROKAR_NTER_METHYL"/>
    <property type="match status" value="1"/>
</dbReference>
<dbReference type="NCBIfam" id="TIGR02532">
    <property type="entry name" value="IV_pilin_GFxxxE"/>
    <property type="match status" value="1"/>
</dbReference>
<dbReference type="InterPro" id="IPR045584">
    <property type="entry name" value="Pilin-like"/>
</dbReference>
<dbReference type="Pfam" id="PF07963">
    <property type="entry name" value="N_methyl"/>
    <property type="match status" value="1"/>
</dbReference>
<dbReference type="InterPro" id="IPR012902">
    <property type="entry name" value="N_methyl_site"/>
</dbReference>
<dbReference type="PANTHER" id="PTHR30093">
    <property type="entry name" value="GENERAL SECRETION PATHWAY PROTEIN G"/>
    <property type="match status" value="1"/>
</dbReference>
<dbReference type="SUPFAM" id="SSF54523">
    <property type="entry name" value="Pili subunits"/>
    <property type="match status" value="1"/>
</dbReference>
<evidence type="ECO:0000256" key="1">
    <source>
        <dbReference type="ARBA" id="ARBA00005233"/>
    </source>
</evidence>
<proteinExistence type="inferred from homology"/>
<keyword evidence="2" id="KW-0488">Methylation</keyword>
<dbReference type="RefSeq" id="WP_161405101.1">
    <property type="nucleotide sequence ID" value="NZ_WTTO01000082.1"/>
</dbReference>
<dbReference type="PANTHER" id="PTHR30093:SF34">
    <property type="entry name" value="PREPILIN PEPTIDASE-DEPENDENT PROTEIN D"/>
    <property type="match status" value="1"/>
</dbReference>
<organism evidence="5 6">
    <name type="scientific">Acinetobacter haemolyticus</name>
    <dbReference type="NCBI Taxonomy" id="29430"/>
    <lineage>
        <taxon>Bacteria</taxon>
        <taxon>Pseudomonadati</taxon>
        <taxon>Pseudomonadota</taxon>
        <taxon>Gammaproteobacteria</taxon>
        <taxon>Moraxellales</taxon>
        <taxon>Moraxellaceae</taxon>
        <taxon>Acinetobacter</taxon>
    </lineage>
</organism>
<evidence type="ECO:0000256" key="3">
    <source>
        <dbReference type="RuleBase" id="RU000389"/>
    </source>
</evidence>
<accession>A0AAJ2YX14</accession>
<evidence type="ECO:0000313" key="6">
    <source>
        <dbReference type="Proteomes" id="UP000451048"/>
    </source>
</evidence>
<dbReference type="Pfam" id="PF00114">
    <property type="entry name" value="Pilin"/>
    <property type="match status" value="1"/>
</dbReference>
<dbReference type="GO" id="GO:0044096">
    <property type="term" value="C:type IV pilus"/>
    <property type="evidence" value="ECO:0007669"/>
    <property type="project" value="TreeGrafter"/>
</dbReference>
<keyword evidence="4" id="KW-1133">Transmembrane helix</keyword>
<name>A0AAJ2YX14_ACIHA</name>